<comment type="caution">
    <text evidence="2">The sequence shown here is derived from an EMBL/GenBank/DDBJ whole genome shotgun (WGS) entry which is preliminary data.</text>
</comment>
<evidence type="ECO:0000313" key="1">
    <source>
        <dbReference type="EMBL" id="CAF3382892.1"/>
    </source>
</evidence>
<dbReference type="EMBL" id="CAJNYV010000767">
    <property type="protein sequence ID" value="CAF3382892.1"/>
    <property type="molecule type" value="Genomic_DNA"/>
</dbReference>
<proteinExistence type="predicted"/>
<dbReference type="AlphaFoldDB" id="A0A818VIM2"/>
<evidence type="ECO:0000313" key="2">
    <source>
        <dbReference type="EMBL" id="CAF3706991.1"/>
    </source>
</evidence>
<accession>A0A818VIM2</accession>
<dbReference type="Proteomes" id="UP000663872">
    <property type="component" value="Unassembled WGS sequence"/>
</dbReference>
<name>A0A818VIM2_9BILA</name>
<dbReference type="Proteomes" id="UP000663865">
    <property type="component" value="Unassembled WGS sequence"/>
</dbReference>
<gene>
    <name evidence="2" type="ORF">GRG538_LOCUS28734</name>
    <name evidence="1" type="ORF">KIK155_LOCUS6469</name>
</gene>
<dbReference type="EMBL" id="CAJNYT010005000">
    <property type="protein sequence ID" value="CAF3706991.1"/>
    <property type="molecule type" value="Genomic_DNA"/>
</dbReference>
<organism evidence="2 3">
    <name type="scientific">Rotaria socialis</name>
    <dbReference type="NCBI Taxonomy" id="392032"/>
    <lineage>
        <taxon>Eukaryota</taxon>
        <taxon>Metazoa</taxon>
        <taxon>Spiralia</taxon>
        <taxon>Gnathifera</taxon>
        <taxon>Rotifera</taxon>
        <taxon>Eurotatoria</taxon>
        <taxon>Bdelloidea</taxon>
        <taxon>Philodinida</taxon>
        <taxon>Philodinidae</taxon>
        <taxon>Rotaria</taxon>
    </lineage>
</organism>
<protein>
    <submittedName>
        <fullName evidence="2">Uncharacterized protein</fullName>
    </submittedName>
</protein>
<sequence length="135" mass="14866">MSLQSLNPELAAKILLLTNLQRNLIQNQNIVKENTAEKNNLTSALIGQQQSIHPLLMPSLNVSSQKISAMLAALTPSLLKTMPLEQPSLAASSHNTINSGMANSSANIRSNASSFGWGNRERKMEENWRMQNRNV</sequence>
<evidence type="ECO:0000313" key="3">
    <source>
        <dbReference type="Proteomes" id="UP000663872"/>
    </source>
</evidence>
<reference evidence="2" key="1">
    <citation type="submission" date="2021-02" db="EMBL/GenBank/DDBJ databases">
        <authorList>
            <person name="Nowell W R."/>
        </authorList>
    </citation>
    <scope>NUCLEOTIDE SEQUENCE</scope>
</reference>